<accession>A0A6M0IFG9</accession>
<comment type="caution">
    <text evidence="1">The sequence shown here is derived from an EMBL/GenBank/DDBJ whole genome shotgun (WGS) entry which is preliminary data.</text>
</comment>
<dbReference type="AlphaFoldDB" id="A0A6M0IFG9"/>
<evidence type="ECO:0000313" key="2">
    <source>
        <dbReference type="Proteomes" id="UP000477386"/>
    </source>
</evidence>
<protein>
    <submittedName>
        <fullName evidence="1">Uncharacterized protein</fullName>
    </submittedName>
</protein>
<name>A0A6M0IFG9_9BACT</name>
<dbReference type="InterPro" id="IPR038643">
    <property type="entry name" value="PliI_sf"/>
</dbReference>
<dbReference type="Gene3D" id="2.40.128.460">
    <property type="entry name" value="Periplasmic lysozyme inhibitor of I-type lysozyme"/>
    <property type="match status" value="1"/>
</dbReference>
<sequence length="160" mass="17761">MRFNIYSFTVTSADSGVVRDVAVKAYRGSLLLTNFRVRIDGAVAGVEVGDLDTNRLPELYIYSTSGGSGSFGHVYGWQFLPERIATIQTTSWLTGHDGYMGHDSLWVERDVLCRTFPTYNAGDANAQPTGKTRLVRYRLRPAGESFVLIADPQTEQSTDR</sequence>
<dbReference type="Proteomes" id="UP000477386">
    <property type="component" value="Unassembled WGS sequence"/>
</dbReference>
<proteinExistence type="predicted"/>
<evidence type="ECO:0000313" key="1">
    <source>
        <dbReference type="EMBL" id="NEU66535.1"/>
    </source>
</evidence>
<keyword evidence="2" id="KW-1185">Reference proteome</keyword>
<reference evidence="1 2" key="1">
    <citation type="submission" date="2020-02" db="EMBL/GenBank/DDBJ databases">
        <title>Draft genome sequence of two Spirosoma agri KCTC 52727 and Spirosoma terrae KCTC 52035.</title>
        <authorList>
            <person name="Rojas J."/>
            <person name="Ambika Manirajan B."/>
            <person name="Ratering S."/>
            <person name="Suarez C."/>
            <person name="Schnell S."/>
        </authorList>
    </citation>
    <scope>NUCLEOTIDE SEQUENCE [LARGE SCALE GENOMIC DNA]</scope>
    <source>
        <strain evidence="1 2">KCTC 52727</strain>
    </source>
</reference>
<gene>
    <name evidence="1" type="ORF">GK091_06565</name>
</gene>
<dbReference type="EMBL" id="JAAGNZ010000001">
    <property type="protein sequence ID" value="NEU66535.1"/>
    <property type="molecule type" value="Genomic_DNA"/>
</dbReference>
<organism evidence="1 2">
    <name type="scientific">Spirosoma agri</name>
    <dbReference type="NCBI Taxonomy" id="1987381"/>
    <lineage>
        <taxon>Bacteria</taxon>
        <taxon>Pseudomonadati</taxon>
        <taxon>Bacteroidota</taxon>
        <taxon>Cytophagia</taxon>
        <taxon>Cytophagales</taxon>
        <taxon>Cytophagaceae</taxon>
        <taxon>Spirosoma</taxon>
    </lineage>
</organism>